<feature type="transmembrane region" description="Helical" evidence="8">
    <location>
        <begin position="151"/>
        <end position="173"/>
    </location>
</feature>
<dbReference type="InterPro" id="IPR004638">
    <property type="entry name" value="EmrB-like"/>
</dbReference>
<dbReference type="CDD" id="cd17503">
    <property type="entry name" value="MFS_LmrB_MDR_like"/>
    <property type="match status" value="1"/>
</dbReference>
<feature type="transmembrane region" description="Helical" evidence="8">
    <location>
        <begin position="316"/>
        <end position="341"/>
    </location>
</feature>
<feature type="transmembrane region" description="Helical" evidence="8">
    <location>
        <begin position="118"/>
        <end position="139"/>
    </location>
</feature>
<dbReference type="GO" id="GO:0005886">
    <property type="term" value="C:plasma membrane"/>
    <property type="evidence" value="ECO:0007669"/>
    <property type="project" value="UniProtKB-SubCell"/>
</dbReference>
<dbReference type="Proteomes" id="UP000199347">
    <property type="component" value="Unassembled WGS sequence"/>
</dbReference>
<keyword evidence="3" id="KW-0813">Transport</keyword>
<dbReference type="STRING" id="1120955.SAMN03080610_02026"/>
<dbReference type="PANTHER" id="PTHR42718">
    <property type="entry name" value="MAJOR FACILITATOR SUPERFAMILY MULTIDRUG TRANSPORTER MFSC"/>
    <property type="match status" value="1"/>
</dbReference>
<proteinExistence type="inferred from homology"/>
<feature type="transmembrane region" description="Helical" evidence="8">
    <location>
        <begin position="92"/>
        <end position="112"/>
    </location>
</feature>
<dbReference type="SUPFAM" id="SSF103473">
    <property type="entry name" value="MFS general substrate transporter"/>
    <property type="match status" value="1"/>
</dbReference>
<feature type="transmembrane region" description="Helical" evidence="8">
    <location>
        <begin position="493"/>
        <end position="514"/>
    </location>
</feature>
<dbReference type="NCBIfam" id="TIGR00711">
    <property type="entry name" value="efflux_EmrB"/>
    <property type="match status" value="1"/>
</dbReference>
<evidence type="ECO:0000313" key="10">
    <source>
        <dbReference type="EMBL" id="SCZ36713.1"/>
    </source>
</evidence>
<feature type="transmembrane region" description="Helical" evidence="8">
    <location>
        <begin position="211"/>
        <end position="233"/>
    </location>
</feature>
<evidence type="ECO:0000256" key="8">
    <source>
        <dbReference type="SAM" id="Phobius"/>
    </source>
</evidence>
<dbReference type="GO" id="GO:0022857">
    <property type="term" value="F:transmembrane transporter activity"/>
    <property type="evidence" value="ECO:0007669"/>
    <property type="project" value="InterPro"/>
</dbReference>
<protein>
    <submittedName>
        <fullName evidence="10">MFS transporter, DHA2 family, multidrug resistance protein</fullName>
    </submittedName>
</protein>
<feature type="transmembrane region" description="Helical" evidence="8">
    <location>
        <begin position="179"/>
        <end position="199"/>
    </location>
</feature>
<organism evidence="10 11">
    <name type="scientific">Afifella marina DSM 2698</name>
    <dbReference type="NCBI Taxonomy" id="1120955"/>
    <lineage>
        <taxon>Bacteria</taxon>
        <taxon>Pseudomonadati</taxon>
        <taxon>Pseudomonadota</taxon>
        <taxon>Alphaproteobacteria</taxon>
        <taxon>Hyphomicrobiales</taxon>
        <taxon>Afifellaceae</taxon>
        <taxon>Afifella</taxon>
    </lineage>
</organism>
<dbReference type="InterPro" id="IPR036259">
    <property type="entry name" value="MFS_trans_sf"/>
</dbReference>
<evidence type="ECO:0000256" key="2">
    <source>
        <dbReference type="ARBA" id="ARBA00008537"/>
    </source>
</evidence>
<reference evidence="10 11" key="1">
    <citation type="submission" date="2016-10" db="EMBL/GenBank/DDBJ databases">
        <authorList>
            <person name="de Groot N.N."/>
        </authorList>
    </citation>
    <scope>NUCLEOTIDE SEQUENCE [LARGE SCALE GENOMIC DNA]</scope>
    <source>
        <strain evidence="10 11">DSM 2698</strain>
    </source>
</reference>
<name>A0A1G5NH09_AFIMA</name>
<dbReference type="AlphaFoldDB" id="A0A1G5NH09"/>
<feature type="transmembrane region" description="Helical" evidence="8">
    <location>
        <begin position="23"/>
        <end position="45"/>
    </location>
</feature>
<dbReference type="InterPro" id="IPR020846">
    <property type="entry name" value="MFS_dom"/>
</dbReference>
<evidence type="ECO:0000256" key="4">
    <source>
        <dbReference type="ARBA" id="ARBA00022475"/>
    </source>
</evidence>
<dbReference type="InterPro" id="IPR011701">
    <property type="entry name" value="MFS"/>
</dbReference>
<dbReference type="Gene3D" id="1.20.1250.20">
    <property type="entry name" value="MFS general substrate transporter like domains"/>
    <property type="match status" value="1"/>
</dbReference>
<dbReference type="PROSITE" id="PS50850">
    <property type="entry name" value="MFS"/>
    <property type="match status" value="1"/>
</dbReference>
<feature type="transmembrane region" description="Helical" evidence="8">
    <location>
        <begin position="245"/>
        <end position="263"/>
    </location>
</feature>
<comment type="subcellular location">
    <subcellularLocation>
        <location evidence="1">Cell membrane</location>
        <topology evidence="1">Multi-pass membrane protein</topology>
    </subcellularLocation>
</comment>
<evidence type="ECO:0000256" key="1">
    <source>
        <dbReference type="ARBA" id="ARBA00004651"/>
    </source>
</evidence>
<accession>A0A1G5NH09</accession>
<keyword evidence="4" id="KW-1003">Cell membrane</keyword>
<dbReference type="Pfam" id="PF07690">
    <property type="entry name" value="MFS_1"/>
    <property type="match status" value="1"/>
</dbReference>
<comment type="similarity">
    <text evidence="2">Belongs to the major facilitator superfamily. EmrB family.</text>
</comment>
<sequence length="523" mass="56165">MSSAEATADAGAPASSEPRADAAAWLAVAAGTIGALMATLDISIVNAALPVIQGEIGASGTEGTWISTAYLVAEIVMIPLTGWFVRVLTLRTFLLLMTVFFVVFSVLCGLSSSLTMMIIGRVGQGFTGGAMIPTALTIVSTRLPSDKQPIGIALFGLTIVLGPILGPLIGGYLTEHVSWHYAFFLNLPVGIGLVLLLVVGMPPAKAHLRAFFKADWFGILGLALFLGCLTTVLEEGQRELWFQSELIVGLSLASFLGLVLLIVGQRRAAEPVIDLSILFERSFGSVFLMSLVTGAALYGILYLIPQFLAQIPDYNAYQSGLIVLISGIPTLMIMPFFPFLVRTIDLRLAIAIGLFIYALSCFADTAMTAQSDGGDFYFSQLLRGVGQGFALLFLNQAATSSVVREKADDASGLFNAARNLGGSFGLALISTLQDRRVTFHVERISETVNANSVQVQERLQELGGNDPYQRLQALKMLFGTIRQQAVVMIYNDLFFVFGIILLVSIPLVLLLRPLPRGQGMAMH</sequence>
<evidence type="ECO:0000259" key="9">
    <source>
        <dbReference type="PROSITE" id="PS50850"/>
    </source>
</evidence>
<keyword evidence="7 8" id="KW-0472">Membrane</keyword>
<feature type="transmembrane region" description="Helical" evidence="8">
    <location>
        <begin position="348"/>
        <end position="369"/>
    </location>
</feature>
<dbReference type="EMBL" id="FMVW01000004">
    <property type="protein sequence ID" value="SCZ36713.1"/>
    <property type="molecule type" value="Genomic_DNA"/>
</dbReference>
<gene>
    <name evidence="10" type="ORF">SAMN03080610_02026</name>
</gene>
<keyword evidence="5 8" id="KW-0812">Transmembrane</keyword>
<evidence type="ECO:0000256" key="7">
    <source>
        <dbReference type="ARBA" id="ARBA00023136"/>
    </source>
</evidence>
<evidence type="ECO:0000313" key="11">
    <source>
        <dbReference type="Proteomes" id="UP000199347"/>
    </source>
</evidence>
<evidence type="ECO:0000256" key="6">
    <source>
        <dbReference type="ARBA" id="ARBA00022989"/>
    </source>
</evidence>
<keyword evidence="6 8" id="KW-1133">Transmembrane helix</keyword>
<dbReference type="RefSeq" id="WP_244514533.1">
    <property type="nucleotide sequence ID" value="NZ_FMVW01000004.1"/>
</dbReference>
<evidence type="ECO:0000256" key="3">
    <source>
        <dbReference type="ARBA" id="ARBA00022448"/>
    </source>
</evidence>
<keyword evidence="11" id="KW-1185">Reference proteome</keyword>
<feature type="transmembrane region" description="Helical" evidence="8">
    <location>
        <begin position="283"/>
        <end position="304"/>
    </location>
</feature>
<dbReference type="PANTHER" id="PTHR42718:SF9">
    <property type="entry name" value="MAJOR FACILITATOR SUPERFAMILY MULTIDRUG TRANSPORTER MFSC"/>
    <property type="match status" value="1"/>
</dbReference>
<feature type="transmembrane region" description="Helical" evidence="8">
    <location>
        <begin position="65"/>
        <end position="85"/>
    </location>
</feature>
<feature type="domain" description="Major facilitator superfamily (MFS) profile" evidence="9">
    <location>
        <begin position="27"/>
        <end position="516"/>
    </location>
</feature>
<dbReference type="Gene3D" id="1.20.1720.10">
    <property type="entry name" value="Multidrug resistance protein D"/>
    <property type="match status" value="1"/>
</dbReference>
<evidence type="ECO:0000256" key="5">
    <source>
        <dbReference type="ARBA" id="ARBA00022692"/>
    </source>
</evidence>